<reference evidence="9 10" key="1">
    <citation type="submission" date="2021-03" db="EMBL/GenBank/DDBJ databases">
        <title>Genomic Encyclopedia of Type Strains, Phase IV (KMG-IV): sequencing the most valuable type-strain genomes for metagenomic binning, comparative biology and taxonomic classification.</title>
        <authorList>
            <person name="Goeker M."/>
        </authorList>
    </citation>
    <scope>NUCLEOTIDE SEQUENCE [LARGE SCALE GENOMIC DNA]</scope>
    <source>
        <strain evidence="9 10">DSM 26427</strain>
    </source>
</reference>
<accession>A0ABS4EK08</accession>
<evidence type="ECO:0000256" key="3">
    <source>
        <dbReference type="ARBA" id="ARBA00022741"/>
    </source>
</evidence>
<feature type="domain" description="Four-carbon acid sugar kinase N-terminal" evidence="7">
    <location>
        <begin position="6"/>
        <end position="137"/>
    </location>
</feature>
<dbReference type="Gene3D" id="3.40.50.10840">
    <property type="entry name" value="Putative sugar-binding, N-terminal domain"/>
    <property type="match status" value="1"/>
</dbReference>
<organism evidence="9 10">
    <name type="scientific">Rhizobium herbae</name>
    <dbReference type="NCBI Taxonomy" id="508661"/>
    <lineage>
        <taxon>Bacteria</taxon>
        <taxon>Pseudomonadati</taxon>
        <taxon>Pseudomonadota</taxon>
        <taxon>Alphaproteobacteria</taxon>
        <taxon>Hyphomicrobiales</taxon>
        <taxon>Rhizobiaceae</taxon>
        <taxon>Rhizobium/Agrobacterium group</taxon>
        <taxon>Rhizobium</taxon>
    </lineage>
</organism>
<keyword evidence="3" id="KW-0547">Nucleotide-binding</keyword>
<dbReference type="Pfam" id="PF17042">
    <property type="entry name" value="NBD_C"/>
    <property type="match status" value="1"/>
</dbReference>
<evidence type="ECO:0000259" key="8">
    <source>
        <dbReference type="Pfam" id="PF17042"/>
    </source>
</evidence>
<keyword evidence="4" id="KW-0418">Kinase</keyword>
<evidence type="ECO:0000313" key="9">
    <source>
        <dbReference type="EMBL" id="MBP1858271.1"/>
    </source>
</evidence>
<dbReference type="InterPro" id="IPR042213">
    <property type="entry name" value="NBD_C_sf"/>
</dbReference>
<dbReference type="RefSeq" id="WP_209850543.1">
    <property type="nucleotide sequence ID" value="NZ_JAGGJV010000002.1"/>
</dbReference>
<comment type="similarity">
    <text evidence="1">Belongs to the four-carbon acid sugar kinase family.</text>
</comment>
<keyword evidence="5" id="KW-0067">ATP-binding</keyword>
<dbReference type="InterPro" id="IPR031475">
    <property type="entry name" value="NBD_C"/>
</dbReference>
<keyword evidence="10" id="KW-1185">Reference proteome</keyword>
<dbReference type="InterPro" id="IPR010737">
    <property type="entry name" value="4-carb_acid_sugar_kinase_N"/>
</dbReference>
<dbReference type="SUPFAM" id="SSF142764">
    <property type="entry name" value="YgbK-like"/>
    <property type="match status" value="1"/>
</dbReference>
<proteinExistence type="inferred from homology"/>
<dbReference type="Proteomes" id="UP000823786">
    <property type="component" value="Unassembled WGS sequence"/>
</dbReference>
<dbReference type="EMBL" id="JAGGJV010000002">
    <property type="protein sequence ID" value="MBP1858271.1"/>
    <property type="molecule type" value="Genomic_DNA"/>
</dbReference>
<evidence type="ECO:0000256" key="1">
    <source>
        <dbReference type="ARBA" id="ARBA00005715"/>
    </source>
</evidence>
<evidence type="ECO:0000256" key="2">
    <source>
        <dbReference type="ARBA" id="ARBA00022679"/>
    </source>
</evidence>
<evidence type="ECO:0000313" key="10">
    <source>
        <dbReference type="Proteomes" id="UP000823786"/>
    </source>
</evidence>
<sequence>MTLQVAIIADDLTGALDTGTPFVEAGLKVAVAIDVEALSEALARDTDVVVVNTASRALSADQASERIEAAFGILSSARPRILFKKIDSRLKGNVAAESMALAKATGRNRIVVAPAIPDQQRFTVDGAVTGRGVETPLPIRALFPAATSSIDVYDASIDAELDDLVRTTDWPTAIAVGARGLGSAFARSLARSTTARRSFSSSTETLLAFGSRDPITAAQIEHLCESRHIAAVVDAAAGDLPAHSITKLPAVARCSGEGTARPEWVAARFAEGIRQAVQRTRPDMLMMGGGDTALAILKTLGVSVLIPSGEIEAGIPWFEIEDADGRMFFCAVKSGGFGNVDSLLKLVPENLLSQTTSNRTRIEKQAW</sequence>
<protein>
    <submittedName>
        <fullName evidence="9">Uncharacterized protein YgbK (DUF1537 family)</fullName>
    </submittedName>
</protein>
<evidence type="ECO:0000256" key="5">
    <source>
        <dbReference type="ARBA" id="ARBA00022840"/>
    </source>
</evidence>
<gene>
    <name evidence="9" type="ORF">J2Z75_001767</name>
</gene>
<dbReference type="Pfam" id="PF07005">
    <property type="entry name" value="SBD_N"/>
    <property type="match status" value="1"/>
</dbReference>
<name>A0ABS4EK08_9HYPH</name>
<evidence type="ECO:0000256" key="6">
    <source>
        <dbReference type="ARBA" id="ARBA00023277"/>
    </source>
</evidence>
<keyword evidence="2" id="KW-0808">Transferase</keyword>
<evidence type="ECO:0000259" key="7">
    <source>
        <dbReference type="Pfam" id="PF07005"/>
    </source>
</evidence>
<dbReference type="Gene3D" id="3.40.980.20">
    <property type="entry name" value="Four-carbon acid sugar kinase, nucleotide binding domain"/>
    <property type="match status" value="1"/>
</dbReference>
<evidence type="ECO:0000256" key="4">
    <source>
        <dbReference type="ARBA" id="ARBA00022777"/>
    </source>
</evidence>
<feature type="domain" description="Four-carbon acid sugar kinase nucleotide binding" evidence="8">
    <location>
        <begin position="263"/>
        <end position="343"/>
    </location>
</feature>
<keyword evidence="6" id="KW-0119">Carbohydrate metabolism</keyword>
<dbReference type="InterPro" id="IPR037051">
    <property type="entry name" value="4-carb_acid_sugar_kinase_N_sf"/>
</dbReference>
<comment type="caution">
    <text evidence="9">The sequence shown here is derived from an EMBL/GenBank/DDBJ whole genome shotgun (WGS) entry which is preliminary data.</text>
</comment>